<evidence type="ECO:0000313" key="2">
    <source>
        <dbReference type="EMBL" id="MBI5168901.1"/>
    </source>
</evidence>
<dbReference type="PANTHER" id="PTHR33608">
    <property type="entry name" value="BLL2464 PROTEIN"/>
    <property type="match status" value="1"/>
</dbReference>
<organism evidence="2 3">
    <name type="scientific">Eiseniibacteriota bacterium</name>
    <dbReference type="NCBI Taxonomy" id="2212470"/>
    <lineage>
        <taxon>Bacteria</taxon>
        <taxon>Candidatus Eiseniibacteriota</taxon>
    </lineage>
</organism>
<reference evidence="2" key="1">
    <citation type="submission" date="2020-07" db="EMBL/GenBank/DDBJ databases">
        <title>Huge and variable diversity of episymbiotic CPR bacteria and DPANN archaea in groundwater ecosystems.</title>
        <authorList>
            <person name="He C.Y."/>
            <person name="Keren R."/>
            <person name="Whittaker M."/>
            <person name="Farag I.F."/>
            <person name="Doudna J."/>
            <person name="Cate J.H.D."/>
            <person name="Banfield J.F."/>
        </authorList>
    </citation>
    <scope>NUCLEOTIDE SEQUENCE</scope>
    <source>
        <strain evidence="2">NC_groundwater_1813_Pr3_B-0.1um_71_17</strain>
    </source>
</reference>
<dbReference type="InterPro" id="IPR002881">
    <property type="entry name" value="DUF58"/>
</dbReference>
<dbReference type="SUPFAM" id="SSF53300">
    <property type="entry name" value="vWA-like"/>
    <property type="match status" value="1"/>
</dbReference>
<accession>A0A933SAD3</accession>
<dbReference type="Gene3D" id="3.40.50.410">
    <property type="entry name" value="von Willebrand factor, type A domain"/>
    <property type="match status" value="1"/>
</dbReference>
<evidence type="ECO:0000313" key="3">
    <source>
        <dbReference type="Proteomes" id="UP000696931"/>
    </source>
</evidence>
<dbReference type="AlphaFoldDB" id="A0A933SAD3"/>
<comment type="caution">
    <text evidence="2">The sequence shown here is derived from an EMBL/GenBank/DDBJ whole genome shotgun (WGS) entry which is preliminary data.</text>
</comment>
<dbReference type="Proteomes" id="UP000696931">
    <property type="component" value="Unassembled WGS sequence"/>
</dbReference>
<dbReference type="Pfam" id="PF01882">
    <property type="entry name" value="DUF58"/>
    <property type="match status" value="1"/>
</dbReference>
<protein>
    <submittedName>
        <fullName evidence="2">DUF58 domain-containing protein</fullName>
    </submittedName>
</protein>
<dbReference type="EMBL" id="JACRIW010000038">
    <property type="protein sequence ID" value="MBI5168901.1"/>
    <property type="molecule type" value="Genomic_DNA"/>
</dbReference>
<sequence length="294" mass="33878">MATAELLRKVRRLEIRSRRLVEDLFSGNSESVFKGRGVEFEEVRPYVPGDEVRDIDWNVTARLGAPYVKRFVEERELTVMLVVDISRSMHFGTSAVAKRELAAELCAVLGFAAMRNNDRVGLVLAGGDVEHFVRPARGRTHLLRMLRDLLNTEPETPGTRLGHAARFLTRTLRRRGLVFWISDFEDTLDPRDWRVLSRRHELTALALRDPRDEQLPRAGWVTFEDLESGERRLVDTHSEAVRRAYQQRARERRRAADAALAKAQCPVVEIRTDRPYFPALMRHFGSRHMRKGVA</sequence>
<evidence type="ECO:0000259" key="1">
    <source>
        <dbReference type="Pfam" id="PF01882"/>
    </source>
</evidence>
<proteinExistence type="predicted"/>
<gene>
    <name evidence="2" type="ORF">HZA61_05410</name>
</gene>
<dbReference type="InterPro" id="IPR036465">
    <property type="entry name" value="vWFA_dom_sf"/>
</dbReference>
<dbReference type="PANTHER" id="PTHR33608:SF6">
    <property type="entry name" value="BLL2464 PROTEIN"/>
    <property type="match status" value="1"/>
</dbReference>
<name>A0A933SAD3_UNCEI</name>
<feature type="domain" description="DUF58" evidence="1">
    <location>
        <begin position="42"/>
        <end position="254"/>
    </location>
</feature>